<reference evidence="4 5" key="1">
    <citation type="submission" date="2021-01" db="EMBL/GenBank/DDBJ databases">
        <title>WGS of actinomycetes isolated from Thailand.</title>
        <authorList>
            <person name="Thawai C."/>
        </authorList>
    </citation>
    <scope>NUCLEOTIDE SEQUENCE [LARGE SCALE GENOMIC DNA]</scope>
    <source>
        <strain evidence="4 5">CH5-8</strain>
    </source>
</reference>
<dbReference type="CDD" id="cd04301">
    <property type="entry name" value="NAT_SF"/>
    <property type="match status" value="1"/>
</dbReference>
<dbReference type="Pfam" id="PF00583">
    <property type="entry name" value="Acetyltransf_1"/>
    <property type="match status" value="1"/>
</dbReference>
<keyword evidence="2" id="KW-0012">Acyltransferase</keyword>
<keyword evidence="1" id="KW-0808">Transferase</keyword>
<comment type="caution">
    <text evidence="4">The sequence shown here is derived from an EMBL/GenBank/DDBJ whole genome shotgun (WGS) entry which is preliminary data.</text>
</comment>
<feature type="domain" description="N-acetyltransferase" evidence="3">
    <location>
        <begin position="3"/>
        <end position="163"/>
    </location>
</feature>
<dbReference type="InterPro" id="IPR000182">
    <property type="entry name" value="GNAT_dom"/>
</dbReference>
<dbReference type="Proteomes" id="UP000621386">
    <property type="component" value="Unassembled WGS sequence"/>
</dbReference>
<gene>
    <name evidence="4" type="ORF">JK361_03865</name>
</gene>
<dbReference type="Gene3D" id="3.40.630.30">
    <property type="match status" value="1"/>
</dbReference>
<proteinExistence type="predicted"/>
<evidence type="ECO:0000256" key="1">
    <source>
        <dbReference type="ARBA" id="ARBA00022679"/>
    </source>
</evidence>
<protein>
    <submittedName>
        <fullName evidence="4">GNAT family N-acetyltransferase</fullName>
    </submittedName>
</protein>
<evidence type="ECO:0000313" key="5">
    <source>
        <dbReference type="Proteomes" id="UP000621386"/>
    </source>
</evidence>
<accession>A0ABS1NUF4</accession>
<dbReference type="PANTHER" id="PTHR43877">
    <property type="entry name" value="AMINOALKYLPHOSPHONATE N-ACETYLTRANSFERASE-RELATED-RELATED"/>
    <property type="match status" value="1"/>
</dbReference>
<dbReference type="InterPro" id="IPR016181">
    <property type="entry name" value="Acyl_CoA_acyltransferase"/>
</dbReference>
<organism evidence="4 5">
    <name type="scientific">Streptomyces musisoli</name>
    <dbReference type="NCBI Taxonomy" id="2802280"/>
    <lineage>
        <taxon>Bacteria</taxon>
        <taxon>Bacillati</taxon>
        <taxon>Actinomycetota</taxon>
        <taxon>Actinomycetes</taxon>
        <taxon>Kitasatosporales</taxon>
        <taxon>Streptomycetaceae</taxon>
        <taxon>Streptomyces</taxon>
    </lineage>
</organism>
<sequence length="175" mass="19015">MNDLIRGITEADWPRLAALESEAYAELCLAEGEQLLRSRARASAGTCFVLDLDGRPAGYVLALPYPRFRCPDLARPEQAVHHTTNLHLHDLVVSAPLRRRGLGTRLVRHLTEAARARGFATVSLVAVAGKEPFWRANGYHAHPAAPVPPDYGGDAVYMSADVAAAPHPHEAREAV</sequence>
<dbReference type="InterPro" id="IPR050832">
    <property type="entry name" value="Bact_Acetyltransf"/>
</dbReference>
<dbReference type="SUPFAM" id="SSF55729">
    <property type="entry name" value="Acyl-CoA N-acyltransferases (Nat)"/>
    <property type="match status" value="1"/>
</dbReference>
<keyword evidence="5" id="KW-1185">Reference proteome</keyword>
<dbReference type="PROSITE" id="PS51186">
    <property type="entry name" value="GNAT"/>
    <property type="match status" value="1"/>
</dbReference>
<evidence type="ECO:0000259" key="3">
    <source>
        <dbReference type="PROSITE" id="PS51186"/>
    </source>
</evidence>
<evidence type="ECO:0000256" key="2">
    <source>
        <dbReference type="ARBA" id="ARBA00023315"/>
    </source>
</evidence>
<name>A0ABS1NUF4_9ACTN</name>
<dbReference type="EMBL" id="JAERRH010000001">
    <property type="protein sequence ID" value="MBL1103748.1"/>
    <property type="molecule type" value="Genomic_DNA"/>
</dbReference>
<evidence type="ECO:0000313" key="4">
    <source>
        <dbReference type="EMBL" id="MBL1103748.1"/>
    </source>
</evidence>
<dbReference type="RefSeq" id="WP_201814169.1">
    <property type="nucleotide sequence ID" value="NZ_JAERRH010000001.1"/>
</dbReference>